<dbReference type="GO" id="GO:0008033">
    <property type="term" value="P:tRNA processing"/>
    <property type="evidence" value="ECO:0007669"/>
    <property type="project" value="UniProtKB-KW"/>
</dbReference>
<keyword evidence="4" id="KW-0862">Zinc</keyword>
<name>A0AAE1F4J1_PETCI</name>
<keyword evidence="1" id="KW-0819">tRNA processing</keyword>
<comment type="function">
    <text evidence="6">Specifically deaminates adenosine-37 to inosine in tRNA-Ala.</text>
</comment>
<evidence type="ECO:0000256" key="4">
    <source>
        <dbReference type="ARBA" id="ARBA00022833"/>
    </source>
</evidence>
<protein>
    <recommendedName>
        <fullName evidence="9">tRNA-specific adenosine deaminase 1</fullName>
        <ecNumber evidence="8">3.5.4.34</ecNumber>
    </recommendedName>
    <alternativeName>
        <fullName evidence="10">tRNA-specific adenosine-37 deaminase</fullName>
    </alternativeName>
</protein>
<dbReference type="GO" id="GO:0003723">
    <property type="term" value="F:RNA binding"/>
    <property type="evidence" value="ECO:0007669"/>
    <property type="project" value="InterPro"/>
</dbReference>
<sequence length="479" mass="53634">MSRESKIWNSKLADRIAQLCISKFNSLGKTGKPKEEEEWALLSCFVKEENQTLEVVALGTGSKCLGENQLSSEGMLVHDSHAEVVARRALMVYLLEQVEKAINGDTSIIETTSSKFKLKSGIHFHFYVSHTPCGDASIFPKQEWEENVGNAITSTCKQSAENANANNIHDDLIKEPSIKKIKVDDNHCTVQEISAMGSMCRSHINIHKESGLQSNVRPDIHRTGAKCIAGERLDPKLPGDNYHVTGVLRTKPGRGDPTLSMSCSDKIFRWTVLGVQGGLLMLLLDAPVYIKTITIGHCPYSHEAMKRAISDRFVEKIKNVQLPKEFHISLPMLFHSSVDFHFSKNCIARNDKTLPSPTSLIWSNTNTHCNKHEVATNGIKLGTTKKNLHSSKSMVSICRRSILIRVHKILAAWKYYVEDLNCLSYAKLKCKAENYYSAWETLQKEVLCNWACVIMRVGGTIVSGQALRDPRELEQRSPV</sequence>
<evidence type="ECO:0000259" key="12">
    <source>
        <dbReference type="PROSITE" id="PS50141"/>
    </source>
</evidence>
<evidence type="ECO:0000256" key="8">
    <source>
        <dbReference type="ARBA" id="ARBA00038940"/>
    </source>
</evidence>
<dbReference type="InterPro" id="IPR002466">
    <property type="entry name" value="A_deamin"/>
</dbReference>
<feature type="domain" description="A to I editase" evidence="12">
    <location>
        <begin position="57"/>
        <end position="442"/>
    </location>
</feature>
<comment type="similarity">
    <text evidence="7">Belongs to the ADAT1 family.</text>
</comment>
<dbReference type="EMBL" id="JAWQEG010003324">
    <property type="protein sequence ID" value="KAK3866851.1"/>
    <property type="molecule type" value="Genomic_DNA"/>
</dbReference>
<dbReference type="PROSITE" id="PS50141">
    <property type="entry name" value="A_DEAMIN_EDITASE"/>
    <property type="match status" value="1"/>
</dbReference>
<keyword evidence="14" id="KW-1185">Reference proteome</keyword>
<dbReference type="AlphaFoldDB" id="A0AAE1F4J1"/>
<evidence type="ECO:0000256" key="2">
    <source>
        <dbReference type="ARBA" id="ARBA00022723"/>
    </source>
</evidence>
<evidence type="ECO:0000256" key="9">
    <source>
        <dbReference type="ARBA" id="ARBA00040502"/>
    </source>
</evidence>
<comment type="caution">
    <text evidence="13">The sequence shown here is derived from an EMBL/GenBank/DDBJ whole genome shotgun (WGS) entry which is preliminary data.</text>
</comment>
<evidence type="ECO:0000256" key="5">
    <source>
        <dbReference type="ARBA" id="ARBA00037026"/>
    </source>
</evidence>
<organism evidence="13 14">
    <name type="scientific">Petrolisthes cinctipes</name>
    <name type="common">Flat porcelain crab</name>
    <dbReference type="NCBI Taxonomy" id="88211"/>
    <lineage>
        <taxon>Eukaryota</taxon>
        <taxon>Metazoa</taxon>
        <taxon>Ecdysozoa</taxon>
        <taxon>Arthropoda</taxon>
        <taxon>Crustacea</taxon>
        <taxon>Multicrustacea</taxon>
        <taxon>Malacostraca</taxon>
        <taxon>Eumalacostraca</taxon>
        <taxon>Eucarida</taxon>
        <taxon>Decapoda</taxon>
        <taxon>Pleocyemata</taxon>
        <taxon>Anomura</taxon>
        <taxon>Galatheoidea</taxon>
        <taxon>Porcellanidae</taxon>
        <taxon>Petrolisthes</taxon>
    </lineage>
</organism>
<evidence type="ECO:0000256" key="10">
    <source>
        <dbReference type="ARBA" id="ARBA00041760"/>
    </source>
</evidence>
<comment type="cofactor">
    <cofactor evidence="5">
        <name>1D-myo-inositol hexakisphosphate</name>
        <dbReference type="ChEBI" id="CHEBI:58130"/>
    </cofactor>
</comment>
<proteinExistence type="inferred from homology"/>
<evidence type="ECO:0000256" key="6">
    <source>
        <dbReference type="ARBA" id="ARBA00037784"/>
    </source>
</evidence>
<evidence type="ECO:0000256" key="11">
    <source>
        <dbReference type="ARBA" id="ARBA00047635"/>
    </source>
</evidence>
<evidence type="ECO:0000313" key="14">
    <source>
        <dbReference type="Proteomes" id="UP001286313"/>
    </source>
</evidence>
<dbReference type="PANTHER" id="PTHR46516:SF1">
    <property type="entry name" value="TRNA-SPECIFIC ADENOSINE DEAMINASE 1"/>
    <property type="match status" value="1"/>
</dbReference>
<gene>
    <name evidence="13" type="ORF">Pcinc_027654</name>
</gene>
<reference evidence="13" key="1">
    <citation type="submission" date="2023-10" db="EMBL/GenBank/DDBJ databases">
        <title>Genome assemblies of two species of porcelain crab, Petrolisthes cinctipes and Petrolisthes manimaculis (Anomura: Porcellanidae).</title>
        <authorList>
            <person name="Angst P."/>
        </authorList>
    </citation>
    <scope>NUCLEOTIDE SEQUENCE</scope>
    <source>
        <strain evidence="13">PB745_01</strain>
        <tissue evidence="13">Gill</tissue>
    </source>
</reference>
<dbReference type="GO" id="GO:0046872">
    <property type="term" value="F:metal ion binding"/>
    <property type="evidence" value="ECO:0007669"/>
    <property type="project" value="UniProtKB-KW"/>
</dbReference>
<keyword evidence="3" id="KW-0378">Hydrolase</keyword>
<dbReference type="PANTHER" id="PTHR46516">
    <property type="entry name" value="TRNA-SPECIFIC ADENOSINE DEAMINASE 1"/>
    <property type="match status" value="1"/>
</dbReference>
<evidence type="ECO:0000256" key="7">
    <source>
        <dbReference type="ARBA" id="ARBA00038326"/>
    </source>
</evidence>
<dbReference type="Proteomes" id="UP001286313">
    <property type="component" value="Unassembled WGS sequence"/>
</dbReference>
<dbReference type="GO" id="GO:0043829">
    <property type="term" value="F:tRNA-specific adenosine-37 deaminase activity"/>
    <property type="evidence" value="ECO:0007669"/>
    <property type="project" value="UniProtKB-EC"/>
</dbReference>
<evidence type="ECO:0000313" key="13">
    <source>
        <dbReference type="EMBL" id="KAK3866851.1"/>
    </source>
</evidence>
<comment type="catalytic activity">
    <reaction evidence="11">
        <text>adenosine(37) in tRNA(Ala) + H2O + H(+) = inosine(37) in tRNA(Ala) + NH4(+)</text>
        <dbReference type="Rhea" id="RHEA:50968"/>
        <dbReference type="Rhea" id="RHEA-COMP:12855"/>
        <dbReference type="Rhea" id="RHEA-COMP:12856"/>
        <dbReference type="ChEBI" id="CHEBI:15377"/>
        <dbReference type="ChEBI" id="CHEBI:15378"/>
        <dbReference type="ChEBI" id="CHEBI:28938"/>
        <dbReference type="ChEBI" id="CHEBI:74411"/>
        <dbReference type="ChEBI" id="CHEBI:82852"/>
        <dbReference type="EC" id="3.5.4.34"/>
    </reaction>
</comment>
<evidence type="ECO:0000256" key="3">
    <source>
        <dbReference type="ARBA" id="ARBA00022801"/>
    </source>
</evidence>
<accession>A0AAE1F4J1</accession>
<dbReference type="EC" id="3.5.4.34" evidence="8"/>
<dbReference type="Pfam" id="PF02137">
    <property type="entry name" value="A_deamin"/>
    <property type="match status" value="1"/>
</dbReference>
<keyword evidence="2" id="KW-0479">Metal-binding</keyword>
<dbReference type="SMART" id="SM00552">
    <property type="entry name" value="ADEAMc"/>
    <property type="match status" value="1"/>
</dbReference>
<evidence type="ECO:0000256" key="1">
    <source>
        <dbReference type="ARBA" id="ARBA00022694"/>
    </source>
</evidence>